<keyword evidence="2" id="KW-0238">DNA-binding</keyword>
<gene>
    <name evidence="5" type="ORF">PXH66_00770</name>
</gene>
<dbReference type="SUPFAM" id="SSF51215">
    <property type="entry name" value="Regulatory protein AraC"/>
    <property type="match status" value="1"/>
</dbReference>
<protein>
    <submittedName>
        <fullName evidence="5">AraC family transcriptional regulator</fullName>
    </submittedName>
</protein>
<dbReference type="Pfam" id="PF02311">
    <property type="entry name" value="AraC_binding"/>
    <property type="match status" value="1"/>
</dbReference>
<evidence type="ECO:0000256" key="1">
    <source>
        <dbReference type="ARBA" id="ARBA00023015"/>
    </source>
</evidence>
<dbReference type="Pfam" id="PF12833">
    <property type="entry name" value="HTH_18"/>
    <property type="match status" value="1"/>
</dbReference>
<reference evidence="5" key="1">
    <citation type="submission" date="2023-03" db="EMBL/GenBank/DDBJ databases">
        <title>Lomoglobus Profundus gen. nov., sp. nov., a novel member of the phylum Verrucomicrobia, isolated from deep-marine sediment of South China Sea.</title>
        <authorList>
            <person name="Ahmad T."/>
            <person name="Ishaq S.E."/>
            <person name="Wang F."/>
        </authorList>
    </citation>
    <scope>NUCLEOTIDE SEQUENCE</scope>
    <source>
        <strain evidence="5">LMO-M01</strain>
    </source>
</reference>
<dbReference type="PROSITE" id="PS01124">
    <property type="entry name" value="HTH_ARAC_FAMILY_2"/>
    <property type="match status" value="1"/>
</dbReference>
<sequence length="276" mass="30465">MSLKNLSKRLRLIIEPDAGFGDVVYVAGTGFGPRVQADFQLVLVLSGTATVDIDDRSVLVTAGSAILLHPGRREHFHWDREERTHHTWCAVPPEFAVAAGADRWGRGPEIRPITARLAQLMELGLSLAPRAVAATPGLVRALALAAMAEFAASDHTGAPPRIDPARAPLQRVFDWLGQHLAEPIDVNTMARVAGVSRAQLGRIFRTELATTPMHYVWNLRTERGAQLLRDTGLTITEIAEQGGFPNAFHFSRRFRARFGASPRTWRHQQWHQASPS</sequence>
<name>A0AAE9ZYH4_9BACT</name>
<dbReference type="SUPFAM" id="SSF46689">
    <property type="entry name" value="Homeodomain-like"/>
    <property type="match status" value="2"/>
</dbReference>
<evidence type="ECO:0000259" key="4">
    <source>
        <dbReference type="PROSITE" id="PS01124"/>
    </source>
</evidence>
<dbReference type="Gene3D" id="1.10.10.60">
    <property type="entry name" value="Homeodomain-like"/>
    <property type="match status" value="1"/>
</dbReference>
<dbReference type="InterPro" id="IPR018060">
    <property type="entry name" value="HTH_AraC"/>
</dbReference>
<dbReference type="InterPro" id="IPR003313">
    <property type="entry name" value="AraC-bd"/>
</dbReference>
<keyword evidence="6" id="KW-1185">Reference proteome</keyword>
<evidence type="ECO:0000313" key="5">
    <source>
        <dbReference type="EMBL" id="WED65380.1"/>
    </source>
</evidence>
<keyword evidence="3" id="KW-0804">Transcription</keyword>
<evidence type="ECO:0000313" key="6">
    <source>
        <dbReference type="Proteomes" id="UP001218638"/>
    </source>
</evidence>
<accession>A0AAE9ZYH4</accession>
<dbReference type="Gene3D" id="2.60.120.10">
    <property type="entry name" value="Jelly Rolls"/>
    <property type="match status" value="1"/>
</dbReference>
<keyword evidence="1" id="KW-0805">Transcription regulation</keyword>
<dbReference type="InterPro" id="IPR009057">
    <property type="entry name" value="Homeodomain-like_sf"/>
</dbReference>
<feature type="domain" description="HTH araC/xylS-type" evidence="4">
    <location>
        <begin position="170"/>
        <end position="268"/>
    </location>
</feature>
<dbReference type="GO" id="GO:0003700">
    <property type="term" value="F:DNA-binding transcription factor activity"/>
    <property type="evidence" value="ECO:0007669"/>
    <property type="project" value="InterPro"/>
</dbReference>
<dbReference type="EMBL" id="CP119075">
    <property type="protein sequence ID" value="WED65380.1"/>
    <property type="molecule type" value="Genomic_DNA"/>
</dbReference>
<dbReference type="Proteomes" id="UP001218638">
    <property type="component" value="Chromosome"/>
</dbReference>
<proteinExistence type="predicted"/>
<evidence type="ECO:0000256" key="2">
    <source>
        <dbReference type="ARBA" id="ARBA00023125"/>
    </source>
</evidence>
<dbReference type="SMART" id="SM00342">
    <property type="entry name" value="HTH_ARAC"/>
    <property type="match status" value="1"/>
</dbReference>
<dbReference type="KEGG" id="slom:PXH66_00770"/>
<organism evidence="5 6">
    <name type="scientific">Synoicihabitans lomoniglobus</name>
    <dbReference type="NCBI Taxonomy" id="2909285"/>
    <lineage>
        <taxon>Bacteria</taxon>
        <taxon>Pseudomonadati</taxon>
        <taxon>Verrucomicrobiota</taxon>
        <taxon>Opitutia</taxon>
        <taxon>Opitutales</taxon>
        <taxon>Opitutaceae</taxon>
        <taxon>Synoicihabitans</taxon>
    </lineage>
</organism>
<dbReference type="InterPro" id="IPR050204">
    <property type="entry name" value="AraC_XylS_family_regulators"/>
</dbReference>
<dbReference type="InterPro" id="IPR037923">
    <property type="entry name" value="HTH-like"/>
</dbReference>
<evidence type="ECO:0000256" key="3">
    <source>
        <dbReference type="ARBA" id="ARBA00023163"/>
    </source>
</evidence>
<dbReference type="GO" id="GO:0043565">
    <property type="term" value="F:sequence-specific DNA binding"/>
    <property type="evidence" value="ECO:0007669"/>
    <property type="project" value="InterPro"/>
</dbReference>
<dbReference type="RefSeq" id="WP_330929327.1">
    <property type="nucleotide sequence ID" value="NZ_CP119075.1"/>
</dbReference>
<dbReference type="PANTHER" id="PTHR46796">
    <property type="entry name" value="HTH-TYPE TRANSCRIPTIONAL ACTIVATOR RHAS-RELATED"/>
    <property type="match status" value="1"/>
</dbReference>
<dbReference type="AlphaFoldDB" id="A0AAE9ZYH4"/>
<dbReference type="InterPro" id="IPR014710">
    <property type="entry name" value="RmlC-like_jellyroll"/>
</dbReference>
<dbReference type="InterPro" id="IPR020449">
    <property type="entry name" value="Tscrpt_reg_AraC-type_HTH"/>
</dbReference>
<dbReference type="PRINTS" id="PR00032">
    <property type="entry name" value="HTHARAC"/>
</dbReference>